<dbReference type="InterPro" id="IPR051680">
    <property type="entry name" value="ATP-dep_Glu-Cys_Ligase-2"/>
</dbReference>
<organism evidence="3 4">
    <name type="scientific">Actinocorallia longicatena</name>
    <dbReference type="NCBI Taxonomy" id="111803"/>
    <lineage>
        <taxon>Bacteria</taxon>
        <taxon>Bacillati</taxon>
        <taxon>Actinomycetota</taxon>
        <taxon>Actinomycetes</taxon>
        <taxon>Streptosporangiales</taxon>
        <taxon>Thermomonosporaceae</taxon>
        <taxon>Actinocorallia</taxon>
    </lineage>
</organism>
<accession>A0ABP6QBD3</accession>
<dbReference type="PANTHER" id="PTHR34595:SF7">
    <property type="entry name" value="SLL1039 PROTEIN"/>
    <property type="match status" value="1"/>
</dbReference>
<protein>
    <submittedName>
        <fullName evidence="3">Circularly permuted type 2 ATP-grasp protein</fullName>
    </submittedName>
</protein>
<evidence type="ECO:0000256" key="1">
    <source>
        <dbReference type="SAM" id="MobiDB-lite"/>
    </source>
</evidence>
<dbReference type="Gene3D" id="3.30.1490.270">
    <property type="match status" value="1"/>
</dbReference>
<dbReference type="InterPro" id="IPR016450">
    <property type="entry name" value="UCP005522"/>
</dbReference>
<evidence type="ECO:0000259" key="2">
    <source>
        <dbReference type="Pfam" id="PF14403"/>
    </source>
</evidence>
<dbReference type="InterPro" id="IPR025841">
    <property type="entry name" value="CP_ATPgrasp_2"/>
</dbReference>
<reference evidence="4" key="1">
    <citation type="journal article" date="2019" name="Int. J. Syst. Evol. Microbiol.">
        <title>The Global Catalogue of Microorganisms (GCM) 10K type strain sequencing project: providing services to taxonomists for standard genome sequencing and annotation.</title>
        <authorList>
            <consortium name="The Broad Institute Genomics Platform"/>
            <consortium name="The Broad Institute Genome Sequencing Center for Infectious Disease"/>
            <person name="Wu L."/>
            <person name="Ma J."/>
        </authorList>
    </citation>
    <scope>NUCLEOTIDE SEQUENCE [LARGE SCALE GENOMIC DNA]</scope>
    <source>
        <strain evidence="4">JCM 9377</strain>
    </source>
</reference>
<evidence type="ECO:0000313" key="3">
    <source>
        <dbReference type="EMBL" id="GAA3215009.1"/>
    </source>
</evidence>
<dbReference type="Gene3D" id="3.40.50.11290">
    <property type="match status" value="1"/>
</dbReference>
<keyword evidence="4" id="KW-1185">Reference proteome</keyword>
<dbReference type="RefSeq" id="WP_344829436.1">
    <property type="nucleotide sequence ID" value="NZ_BAAAUV010000008.1"/>
</dbReference>
<evidence type="ECO:0000313" key="4">
    <source>
        <dbReference type="Proteomes" id="UP001501237"/>
    </source>
</evidence>
<name>A0ABP6QBD3_9ACTN</name>
<dbReference type="PIRSF" id="PIRSF005522">
    <property type="entry name" value="UCP005522"/>
    <property type="match status" value="1"/>
</dbReference>
<feature type="region of interest" description="Disordered" evidence="1">
    <location>
        <begin position="480"/>
        <end position="510"/>
    </location>
</feature>
<dbReference type="EMBL" id="BAAAUV010000008">
    <property type="protein sequence ID" value="GAA3215009.1"/>
    <property type="molecule type" value="Genomic_DNA"/>
</dbReference>
<dbReference type="PANTHER" id="PTHR34595">
    <property type="entry name" value="BLR5612 PROTEIN"/>
    <property type="match status" value="1"/>
</dbReference>
<comment type="caution">
    <text evidence="3">The sequence shown here is derived from an EMBL/GenBank/DDBJ whole genome shotgun (WGS) entry which is preliminary data.</text>
</comment>
<sequence length="510" mass="55598">MADLFDDYLPAAAWDEMFERAGVPRSAYGPVLAALQPLDKGELRFRADQLARVFTDRGVTFDYAGEERPFPLDLLPRVIDAAEWAVIDQGVRQRVRTLEAFLADVYGPAEIFRDGLVPWRLVCSSAHFHRQVAGLTPPNGVRAHVSGIDLIRDEDGRFRVLEDNVRTPSGVSYVMENRLAMTRTFPSLFAEQHVHPVDEYPARLLHALRAAAPAGVDDPVVAVLTPGVGNAAYFEHTLLARLMGVELVEGRDLLCAGNRVYIQTTQGRRPVHVIYRRIDDGYLDPLHFNAGSVIGCPGIVNAARAGNVTIANAVGNGVADDKLIYTYVPEMIRYYLGEEPVLANVESHRLESPDVVEWVLDRLGDLVLKPVDGSGGKGIVIGPHASDRDLAELRIKVEADPRAWIAQRPVALSTVPTLTENGPAPRHVDLRPFAVNDGEDVWVLPGGLTRVALPEGELVVNSSQGGGSKDTWVLAAERVREPQAPPIPMPRVTPDATVPEGGPAEGAQQQ</sequence>
<dbReference type="Pfam" id="PF14403">
    <property type="entry name" value="CP_ATPgrasp_2"/>
    <property type="match status" value="1"/>
</dbReference>
<proteinExistence type="predicted"/>
<feature type="domain" description="Circularly permuted ATP-grasp type 2" evidence="2">
    <location>
        <begin position="76"/>
        <end position="452"/>
    </location>
</feature>
<gene>
    <name evidence="3" type="ORF">GCM10010468_36150</name>
</gene>
<dbReference type="SUPFAM" id="SSF56059">
    <property type="entry name" value="Glutathione synthetase ATP-binding domain-like"/>
    <property type="match status" value="1"/>
</dbReference>
<dbReference type="Proteomes" id="UP001501237">
    <property type="component" value="Unassembled WGS sequence"/>
</dbReference>